<proteinExistence type="inferred from homology"/>
<evidence type="ECO:0000313" key="7">
    <source>
        <dbReference type="Proteomes" id="UP000578531"/>
    </source>
</evidence>
<dbReference type="GO" id="GO:0005506">
    <property type="term" value="F:iron ion binding"/>
    <property type="evidence" value="ECO:0007669"/>
    <property type="project" value="InterPro"/>
</dbReference>
<dbReference type="OrthoDB" id="3945418at2759"/>
<dbReference type="PANTHER" id="PTHR24305:SF152">
    <property type="entry name" value="P450, PUTATIVE (EUROFUNG)-RELATED"/>
    <property type="match status" value="1"/>
</dbReference>
<keyword evidence="7" id="KW-1185">Reference proteome</keyword>
<sequence>MVRRSSFTTTTLPITESLGPIIRVAPDLLHVDDPEFFREVHGPQGKFLKSEYFYGTVGAPNALLSIRDPHEHKIRRAIVNPLFSQKSVNALASMVQDKLEQAIHLVRRHHLEGKPVDIQRLYRCISADIITTSMFGYSQDLIHFGDGTHPPLLTCLDGFLCHVHLMTHFPFLVNLAQKLPAIISKRILPGYVDFRKDCGHWIEKIMERREKGRYTDDNDRTVMFDLLLESNNEKDFQRLSLEQLIDEALIFITAGTDTTAYALSCATFRILHTPGVLVKLQEELGRVPLGKEERFEWKYVQNLPYMTAVVKETLRISTPAIGPLPRVVPPDGARIQGNLIPGGTIILSTLITIHEDPHLFASPQRFLPERWLGDKGMELERWFVPFSKGSRQCVGKKYVHSKTNHNNARPTDVSCVFISLAYMELYLTLANFFGRFEMELFETDEKSMEWLDHGAALNASSVKVRAKPLVV</sequence>
<dbReference type="PRINTS" id="PR00385">
    <property type="entry name" value="P450"/>
</dbReference>
<comment type="similarity">
    <text evidence="5">Belongs to the cytochrome P450 family.</text>
</comment>
<dbReference type="RefSeq" id="XP_037160264.1">
    <property type="nucleotide sequence ID" value="XM_037312832.1"/>
</dbReference>
<organism evidence="6 7">
    <name type="scientific">Letharia columbiana</name>
    <dbReference type="NCBI Taxonomy" id="112416"/>
    <lineage>
        <taxon>Eukaryota</taxon>
        <taxon>Fungi</taxon>
        <taxon>Dikarya</taxon>
        <taxon>Ascomycota</taxon>
        <taxon>Pezizomycotina</taxon>
        <taxon>Lecanoromycetes</taxon>
        <taxon>OSLEUM clade</taxon>
        <taxon>Lecanoromycetidae</taxon>
        <taxon>Lecanorales</taxon>
        <taxon>Lecanorineae</taxon>
        <taxon>Parmeliaceae</taxon>
        <taxon>Letharia</taxon>
    </lineage>
</organism>
<dbReference type="EMBL" id="JACCJC010000064">
    <property type="protein sequence ID" value="KAF6230831.1"/>
    <property type="molecule type" value="Genomic_DNA"/>
</dbReference>
<dbReference type="InterPro" id="IPR001128">
    <property type="entry name" value="Cyt_P450"/>
</dbReference>
<dbReference type="CDD" id="cd11062">
    <property type="entry name" value="CYP58-like"/>
    <property type="match status" value="1"/>
</dbReference>
<dbReference type="Proteomes" id="UP000578531">
    <property type="component" value="Unassembled WGS sequence"/>
</dbReference>
<dbReference type="PROSITE" id="PS00086">
    <property type="entry name" value="CYTOCHROME_P450"/>
    <property type="match status" value="1"/>
</dbReference>
<evidence type="ECO:0000256" key="5">
    <source>
        <dbReference type="RuleBase" id="RU000461"/>
    </source>
</evidence>
<evidence type="ECO:0008006" key="8">
    <source>
        <dbReference type="Google" id="ProtNLM"/>
    </source>
</evidence>
<dbReference type="Pfam" id="PF00067">
    <property type="entry name" value="p450"/>
    <property type="match status" value="1"/>
</dbReference>
<keyword evidence="5" id="KW-0560">Oxidoreductase</keyword>
<dbReference type="GeneID" id="59292593"/>
<keyword evidence="3 4" id="KW-0408">Iron</keyword>
<keyword evidence="2 4" id="KW-0479">Metal-binding</keyword>
<dbReference type="GO" id="GO:0004497">
    <property type="term" value="F:monooxygenase activity"/>
    <property type="evidence" value="ECO:0007669"/>
    <property type="project" value="UniProtKB-KW"/>
</dbReference>
<comment type="caution">
    <text evidence="6">The sequence shown here is derived from an EMBL/GenBank/DDBJ whole genome shotgun (WGS) entry which is preliminary data.</text>
</comment>
<dbReference type="InterPro" id="IPR002401">
    <property type="entry name" value="Cyt_P450_E_grp-I"/>
</dbReference>
<dbReference type="InterPro" id="IPR017972">
    <property type="entry name" value="Cyt_P450_CS"/>
</dbReference>
<evidence type="ECO:0000256" key="4">
    <source>
        <dbReference type="PIRSR" id="PIRSR602401-1"/>
    </source>
</evidence>
<dbReference type="GO" id="GO:0020037">
    <property type="term" value="F:heme binding"/>
    <property type="evidence" value="ECO:0007669"/>
    <property type="project" value="InterPro"/>
</dbReference>
<comment type="cofactor">
    <cofactor evidence="1 4">
        <name>heme</name>
        <dbReference type="ChEBI" id="CHEBI:30413"/>
    </cofactor>
</comment>
<protein>
    <recommendedName>
        <fullName evidence="8">Cytochrome P450</fullName>
    </recommendedName>
</protein>
<evidence type="ECO:0000256" key="2">
    <source>
        <dbReference type="ARBA" id="ARBA00022723"/>
    </source>
</evidence>
<dbReference type="InterPro" id="IPR050121">
    <property type="entry name" value="Cytochrome_P450_monoxygenase"/>
</dbReference>
<dbReference type="AlphaFoldDB" id="A0A8H6FLP1"/>
<dbReference type="PANTHER" id="PTHR24305">
    <property type="entry name" value="CYTOCHROME P450"/>
    <property type="match status" value="1"/>
</dbReference>
<dbReference type="PRINTS" id="PR00463">
    <property type="entry name" value="EP450I"/>
</dbReference>
<feature type="binding site" description="axial binding residue" evidence="4">
    <location>
        <position position="393"/>
    </location>
    <ligand>
        <name>heme</name>
        <dbReference type="ChEBI" id="CHEBI:30413"/>
    </ligand>
    <ligandPart>
        <name>Fe</name>
        <dbReference type="ChEBI" id="CHEBI:18248"/>
    </ligandPart>
</feature>
<evidence type="ECO:0000256" key="1">
    <source>
        <dbReference type="ARBA" id="ARBA00001971"/>
    </source>
</evidence>
<dbReference type="GO" id="GO:0016705">
    <property type="term" value="F:oxidoreductase activity, acting on paired donors, with incorporation or reduction of molecular oxygen"/>
    <property type="evidence" value="ECO:0007669"/>
    <property type="project" value="InterPro"/>
</dbReference>
<accession>A0A8H6FLP1</accession>
<keyword evidence="4 5" id="KW-0349">Heme</keyword>
<dbReference type="InterPro" id="IPR036396">
    <property type="entry name" value="Cyt_P450_sf"/>
</dbReference>
<reference evidence="6 7" key="1">
    <citation type="journal article" date="2020" name="Genomics">
        <title>Complete, high-quality genomes from long-read metagenomic sequencing of two wolf lichen thalli reveals enigmatic genome architecture.</title>
        <authorList>
            <person name="McKenzie S.K."/>
            <person name="Walston R.F."/>
            <person name="Allen J.L."/>
        </authorList>
    </citation>
    <scope>NUCLEOTIDE SEQUENCE [LARGE SCALE GENOMIC DNA]</scope>
    <source>
        <strain evidence="6">WasteWater2</strain>
    </source>
</reference>
<dbReference type="Gene3D" id="1.10.630.10">
    <property type="entry name" value="Cytochrome P450"/>
    <property type="match status" value="1"/>
</dbReference>
<name>A0A8H6FLP1_9LECA</name>
<gene>
    <name evidence="6" type="ORF">HO173_010947</name>
</gene>
<keyword evidence="5" id="KW-0503">Monooxygenase</keyword>
<evidence type="ECO:0000256" key="3">
    <source>
        <dbReference type="ARBA" id="ARBA00023004"/>
    </source>
</evidence>
<evidence type="ECO:0000313" key="6">
    <source>
        <dbReference type="EMBL" id="KAF6230831.1"/>
    </source>
</evidence>
<dbReference type="SUPFAM" id="SSF48264">
    <property type="entry name" value="Cytochrome P450"/>
    <property type="match status" value="1"/>
</dbReference>